<dbReference type="GO" id="GO:0005886">
    <property type="term" value="C:plasma membrane"/>
    <property type="evidence" value="ECO:0007669"/>
    <property type="project" value="UniProtKB-SubCell"/>
</dbReference>
<comment type="function">
    <text evidence="7">Regulatory DnaK co-chaperone. Direct interaction between DnaK and DjlA is needed for the induction of the wcaABCDE operon, involved in the synthesis of a colanic acid polysaccharide capsule, possibly through activation of the RcsB/RcsC phosphotransfer signaling pathway. The colanic acid capsule may help the bacterium survive conditions outside the host.</text>
</comment>
<dbReference type="Pfam" id="PF00226">
    <property type="entry name" value="DnaJ"/>
    <property type="match status" value="1"/>
</dbReference>
<dbReference type="NCBIfam" id="NF006948">
    <property type="entry name" value="PRK09430.1"/>
    <property type="match status" value="1"/>
</dbReference>
<dbReference type="GO" id="GO:0051087">
    <property type="term" value="F:protein-folding chaperone binding"/>
    <property type="evidence" value="ECO:0007669"/>
    <property type="project" value="InterPro"/>
</dbReference>
<evidence type="ECO:0000256" key="6">
    <source>
        <dbReference type="ARBA" id="ARBA00023186"/>
    </source>
</evidence>
<evidence type="ECO:0000313" key="11">
    <source>
        <dbReference type="EMBL" id="STO20489.1"/>
    </source>
</evidence>
<gene>
    <name evidence="7 11" type="primary">djlA</name>
    <name evidence="11" type="ORF">NCTC11370_00544</name>
</gene>
<evidence type="ECO:0000256" key="7">
    <source>
        <dbReference type="HAMAP-Rule" id="MF_01153"/>
    </source>
</evidence>
<name>A0A377G769_9GAMM</name>
<dbReference type="STRING" id="1094715.GCA_000236165_01877"/>
<organism evidence="11 12">
    <name type="scientific">Fluoribacter dumoffii</name>
    <dbReference type="NCBI Taxonomy" id="463"/>
    <lineage>
        <taxon>Bacteria</taxon>
        <taxon>Pseudomonadati</taxon>
        <taxon>Pseudomonadota</taxon>
        <taxon>Gammaproteobacteria</taxon>
        <taxon>Legionellales</taxon>
        <taxon>Legionellaceae</taxon>
        <taxon>Fluoribacter</taxon>
    </lineage>
</organism>
<feature type="topological domain" description="Cytoplasmic" evidence="7">
    <location>
        <begin position="40"/>
        <end position="302"/>
    </location>
</feature>
<evidence type="ECO:0000256" key="2">
    <source>
        <dbReference type="ARBA" id="ARBA00022519"/>
    </source>
</evidence>
<dbReference type="CDD" id="cd06257">
    <property type="entry name" value="DnaJ"/>
    <property type="match status" value="1"/>
</dbReference>
<feature type="region of interest" description="Disordered" evidence="8">
    <location>
        <begin position="194"/>
        <end position="225"/>
    </location>
</feature>
<keyword evidence="6 7" id="KW-0143">Chaperone</keyword>
<evidence type="ECO:0000256" key="4">
    <source>
        <dbReference type="ARBA" id="ARBA00022989"/>
    </source>
</evidence>
<dbReference type="InterPro" id="IPR023749">
    <property type="entry name" value="DjlA"/>
</dbReference>
<reference evidence="11 12" key="1">
    <citation type="submission" date="2018-06" db="EMBL/GenBank/DDBJ databases">
        <authorList>
            <consortium name="Pathogen Informatics"/>
            <person name="Doyle S."/>
        </authorList>
    </citation>
    <scope>NUCLEOTIDE SEQUENCE [LARGE SCALE GENOMIC DNA]</scope>
    <source>
        <strain evidence="11 12">NCTC11370</strain>
    </source>
</reference>
<evidence type="ECO:0000256" key="9">
    <source>
        <dbReference type="SAM" id="Phobius"/>
    </source>
</evidence>
<feature type="transmembrane region" description="Helical" evidence="9">
    <location>
        <begin position="20"/>
        <end position="41"/>
    </location>
</feature>
<evidence type="ECO:0000259" key="10">
    <source>
        <dbReference type="PROSITE" id="PS50076"/>
    </source>
</evidence>
<keyword evidence="1 7" id="KW-1003">Cell membrane</keyword>
<dbReference type="Gene3D" id="1.10.3680.10">
    <property type="entry name" value="TerB-like"/>
    <property type="match status" value="1"/>
</dbReference>
<protein>
    <recommendedName>
        <fullName evidence="7">Co-chaperone protein DjlA</fullName>
    </recommendedName>
</protein>
<comment type="subcellular location">
    <subcellularLocation>
        <location evidence="7">Cell inner membrane</location>
        <topology evidence="7">Single-pass type III membrane protein</topology>
    </subcellularLocation>
</comment>
<dbReference type="HAMAP" id="MF_01153">
    <property type="entry name" value="DjlA"/>
    <property type="match status" value="1"/>
</dbReference>
<accession>A0A377G769</accession>
<dbReference type="Pfam" id="PF05099">
    <property type="entry name" value="TerB"/>
    <property type="match status" value="1"/>
</dbReference>
<dbReference type="InterPro" id="IPR007791">
    <property type="entry name" value="DjlA_N"/>
</dbReference>
<comment type="domain">
    <text evidence="7">The transmembrane domain is a dimerization domain.</text>
</comment>
<dbReference type="EMBL" id="UGGT01000001">
    <property type="protein sequence ID" value="STO20489.1"/>
    <property type="molecule type" value="Genomic_DNA"/>
</dbReference>
<evidence type="ECO:0000256" key="5">
    <source>
        <dbReference type="ARBA" id="ARBA00023136"/>
    </source>
</evidence>
<keyword evidence="5 7" id="KW-0472">Membrane</keyword>
<feature type="topological domain" description="Periplasmic" evidence="7">
    <location>
        <begin position="1"/>
        <end position="15"/>
    </location>
</feature>
<dbReference type="AlphaFoldDB" id="A0A377G769"/>
<dbReference type="PROSITE" id="PS50076">
    <property type="entry name" value="DNAJ_2"/>
    <property type="match status" value="1"/>
</dbReference>
<dbReference type="OrthoDB" id="9782583at2"/>
<keyword evidence="2 7" id="KW-0997">Cell inner membrane</keyword>
<dbReference type="CDD" id="cd07316">
    <property type="entry name" value="terB_like_DjlA"/>
    <property type="match status" value="1"/>
</dbReference>
<sequence length="302" mass="35332">MSLRDFFIITTWWGKIIGAFFGYLIAGPTGAIFGLLVGNFFDRGLYNYFSNPHWLYYTEKRRAIQKIFFEATFLVMGHLAKADGRVSEQELDMARLFMDEMRLNGEQKTLAKHLFNEGKQSRFNLDSLLENLKKTCKDNRDLLRLFIDIQYRAAQADGLDSKKILLLDKIFSRLGFAPLHNQYRFYEDFGRSYSEPQYNTQEQPQQSRQSQQSDSSSHSYSSYSRYNYQPTKNNMDYAFALLEVSPKASKQEVKKAYRRLLSRNHPDKLIAQGLPQEMIKMANEKTQKIVKAYELICESKGW</sequence>
<comment type="subunit">
    <text evidence="7">Homodimer.</text>
</comment>
<dbReference type="Proteomes" id="UP000254554">
    <property type="component" value="Unassembled WGS sequence"/>
</dbReference>
<keyword evidence="12" id="KW-1185">Reference proteome</keyword>
<keyword evidence="4 7" id="KW-1133">Transmembrane helix</keyword>
<evidence type="ECO:0000256" key="1">
    <source>
        <dbReference type="ARBA" id="ARBA00022475"/>
    </source>
</evidence>
<dbReference type="InterPro" id="IPR001623">
    <property type="entry name" value="DnaJ_domain"/>
</dbReference>
<dbReference type="SMART" id="SM00271">
    <property type="entry name" value="DnaJ"/>
    <property type="match status" value="1"/>
</dbReference>
<dbReference type="RefSeq" id="WP_010652695.1">
    <property type="nucleotide sequence ID" value="NZ_JAPHOS010000001.1"/>
</dbReference>
<evidence type="ECO:0000256" key="8">
    <source>
        <dbReference type="SAM" id="MobiDB-lite"/>
    </source>
</evidence>
<dbReference type="SUPFAM" id="SSF158682">
    <property type="entry name" value="TerB-like"/>
    <property type="match status" value="1"/>
</dbReference>
<evidence type="ECO:0000313" key="12">
    <source>
        <dbReference type="Proteomes" id="UP000254554"/>
    </source>
</evidence>
<dbReference type="PRINTS" id="PR00625">
    <property type="entry name" value="JDOMAIN"/>
</dbReference>
<proteinExistence type="inferred from homology"/>
<dbReference type="GeneID" id="93292826"/>
<dbReference type="InterPro" id="IPR029024">
    <property type="entry name" value="TerB-like"/>
</dbReference>
<evidence type="ECO:0000256" key="3">
    <source>
        <dbReference type="ARBA" id="ARBA00022692"/>
    </source>
</evidence>
<dbReference type="Gene3D" id="1.10.287.110">
    <property type="entry name" value="DnaJ domain"/>
    <property type="match status" value="1"/>
</dbReference>
<feature type="domain" description="J" evidence="10">
    <location>
        <begin position="237"/>
        <end position="301"/>
    </location>
</feature>
<dbReference type="SUPFAM" id="SSF46565">
    <property type="entry name" value="Chaperone J-domain"/>
    <property type="match status" value="1"/>
</dbReference>
<feature type="compositionally biased region" description="Low complexity" evidence="8">
    <location>
        <begin position="201"/>
        <end position="225"/>
    </location>
</feature>
<keyword evidence="3 7" id="KW-0812">Transmembrane</keyword>
<dbReference type="InterPro" id="IPR036869">
    <property type="entry name" value="J_dom_sf"/>
</dbReference>